<keyword evidence="3" id="KW-1185">Reference proteome</keyword>
<evidence type="ECO:0000313" key="3">
    <source>
        <dbReference type="Proteomes" id="UP000197619"/>
    </source>
</evidence>
<dbReference type="AlphaFoldDB" id="A0A218UYW4"/>
<dbReference type="Pfam" id="PF02210">
    <property type="entry name" value="Laminin_G_2"/>
    <property type="match status" value="1"/>
</dbReference>
<gene>
    <name evidence="2" type="primary">CSPG4</name>
    <name evidence="2" type="ORF">RLOC_00013437</name>
</gene>
<dbReference type="InterPro" id="IPR051561">
    <property type="entry name" value="FRAS1_ECM"/>
</dbReference>
<dbReference type="Gene3D" id="2.60.120.200">
    <property type="match status" value="1"/>
</dbReference>
<protein>
    <submittedName>
        <fullName evidence="2">Chondroitin sulfate proteoglycan 4</fullName>
    </submittedName>
</protein>
<dbReference type="Proteomes" id="UP000197619">
    <property type="component" value="Unassembled WGS sequence"/>
</dbReference>
<accession>A0A218UYW4</accession>
<dbReference type="InterPro" id="IPR013320">
    <property type="entry name" value="ConA-like_dom_sf"/>
</dbReference>
<dbReference type="GO" id="GO:0009653">
    <property type="term" value="P:anatomical structure morphogenesis"/>
    <property type="evidence" value="ECO:0007669"/>
    <property type="project" value="TreeGrafter"/>
</dbReference>
<name>A0A218UYW4_9PASE</name>
<dbReference type="PANTHER" id="PTHR45739:SF12">
    <property type="entry name" value="CHONDROITIN SULFATE PROTEOGLYCAN 4-LIKE ISOFORM X2"/>
    <property type="match status" value="1"/>
</dbReference>
<organism evidence="2 3">
    <name type="scientific">Lonchura striata</name>
    <name type="common">white-rumped munia</name>
    <dbReference type="NCBI Taxonomy" id="40157"/>
    <lineage>
        <taxon>Eukaryota</taxon>
        <taxon>Metazoa</taxon>
        <taxon>Chordata</taxon>
        <taxon>Craniata</taxon>
        <taxon>Vertebrata</taxon>
        <taxon>Euteleostomi</taxon>
        <taxon>Archelosauria</taxon>
        <taxon>Archosauria</taxon>
        <taxon>Dinosauria</taxon>
        <taxon>Saurischia</taxon>
        <taxon>Theropoda</taxon>
        <taxon>Coelurosauria</taxon>
        <taxon>Aves</taxon>
        <taxon>Neognathae</taxon>
        <taxon>Neoaves</taxon>
        <taxon>Telluraves</taxon>
        <taxon>Australaves</taxon>
        <taxon>Passeriformes</taxon>
        <taxon>Passeroidea</taxon>
        <taxon>Estrildidae</taxon>
        <taxon>Estrildinae</taxon>
        <taxon>Lonchura</taxon>
    </lineage>
</organism>
<sequence length="342" mass="39456">MLDILMPLKPSPGFKNIREVSVGCSDEFFADEEEPISFFSSKSYISFSSWNVDDEGIFTSVNDSHWHYIRLKFTAEYLQLTVDEETVKKSLPPQSKLPLLKGSFFVGGVDDSIRSEVMKLISVSGKYARGVSFKGCFRNLKANSEEKSLKNILPLIDKWHELISQYHEDYDSFRFLISTNYLDSNFYDFEVYIKSDFRNVILTNNGLNVIEGERKLIISMKIFVQTPDNKTFQYEMIEFPKHGKLKLTNFSVSFENNDNLKTFTNKDITGKCLMYVHDDSETMFDEFLVRASSKESGKGTNFDSEVEPLSVEIRFCISVQLKNDEKPVQIIDKIFDIVRNGQ</sequence>
<comment type="caution">
    <text evidence="2">The sequence shown here is derived from an EMBL/GenBank/DDBJ whole genome shotgun (WGS) entry which is preliminary data.</text>
</comment>
<dbReference type="CDD" id="cd00110">
    <property type="entry name" value="LamG"/>
    <property type="match status" value="1"/>
</dbReference>
<feature type="domain" description="Laminin G" evidence="1">
    <location>
        <begin position="59"/>
        <end position="144"/>
    </location>
</feature>
<dbReference type="Pfam" id="PF16184">
    <property type="entry name" value="Cadherin_3"/>
    <property type="match status" value="1"/>
</dbReference>
<proteinExistence type="predicted"/>
<reference evidence="2 3" key="1">
    <citation type="submission" date="2017-05" db="EMBL/GenBank/DDBJ databases">
        <title>Genome of assembly of the Bengalese finch, Lonchura striata domestica.</title>
        <authorList>
            <person name="Colquitt B.M."/>
            <person name="Brainard M.S."/>
        </authorList>
    </citation>
    <scope>NUCLEOTIDE SEQUENCE [LARGE SCALE GENOMIC DNA]</scope>
    <source>
        <strain evidence="2">White83orange57</strain>
    </source>
</reference>
<dbReference type="EMBL" id="MUZQ01000088">
    <property type="protein sequence ID" value="OWK58977.1"/>
    <property type="molecule type" value="Genomic_DNA"/>
</dbReference>
<evidence type="ECO:0000259" key="1">
    <source>
        <dbReference type="Pfam" id="PF02210"/>
    </source>
</evidence>
<dbReference type="InterPro" id="IPR001791">
    <property type="entry name" value="Laminin_G"/>
</dbReference>
<dbReference type="PANTHER" id="PTHR45739">
    <property type="entry name" value="MATRIX PROTEIN, PUTATIVE-RELATED"/>
    <property type="match status" value="1"/>
</dbReference>
<dbReference type="SUPFAM" id="SSF49899">
    <property type="entry name" value="Concanavalin A-like lectins/glucanases"/>
    <property type="match status" value="1"/>
</dbReference>
<evidence type="ECO:0000313" key="2">
    <source>
        <dbReference type="EMBL" id="OWK58977.1"/>
    </source>
</evidence>